<evidence type="ECO:0000313" key="9">
    <source>
        <dbReference type="EMBL" id="VTJ67723.1"/>
    </source>
</evidence>
<keyword evidence="2 6" id="KW-0479">Metal-binding</keyword>
<gene>
    <name evidence="9" type="ORF">MONAX_5E035312</name>
</gene>
<dbReference type="EMBL" id="CABDUW010000394">
    <property type="protein sequence ID" value="VTJ67723.1"/>
    <property type="molecule type" value="Genomic_DNA"/>
</dbReference>
<evidence type="ECO:0000256" key="7">
    <source>
        <dbReference type="SAM" id="MobiDB-lite"/>
    </source>
</evidence>
<dbReference type="Proteomes" id="UP000335636">
    <property type="component" value="Unassembled WGS sequence"/>
</dbReference>
<evidence type="ECO:0000256" key="2">
    <source>
        <dbReference type="ARBA" id="ARBA00022723"/>
    </source>
</evidence>
<dbReference type="FunFam" id="4.10.1040.10:FF:000001">
    <property type="entry name" value="doublesex- and mab-3-related transcription factor 1"/>
    <property type="match status" value="1"/>
</dbReference>
<evidence type="ECO:0000256" key="5">
    <source>
        <dbReference type="ARBA" id="ARBA00023242"/>
    </source>
</evidence>
<evidence type="ECO:0000259" key="8">
    <source>
        <dbReference type="PROSITE" id="PS50809"/>
    </source>
</evidence>
<dbReference type="GO" id="GO:0046872">
    <property type="term" value="F:metal ion binding"/>
    <property type="evidence" value="ECO:0007669"/>
    <property type="project" value="UniProtKB-KW"/>
</dbReference>
<name>A0A5E4BDJ8_MARMO</name>
<keyword evidence="5 6" id="KW-0539">Nucleus</keyword>
<feature type="region of interest" description="Disordered" evidence="7">
    <location>
        <begin position="72"/>
        <end position="99"/>
    </location>
</feature>
<comment type="similarity">
    <text evidence="1">Belongs to the DMRT family.</text>
</comment>
<dbReference type="InterPro" id="IPR026607">
    <property type="entry name" value="DMRT"/>
</dbReference>
<evidence type="ECO:0000256" key="3">
    <source>
        <dbReference type="ARBA" id="ARBA00022833"/>
    </source>
</evidence>
<protein>
    <recommendedName>
        <fullName evidence="8">DM domain-containing protein</fullName>
    </recommendedName>
</protein>
<dbReference type="SUPFAM" id="SSF82927">
    <property type="entry name" value="Cysteine-rich DNA binding domain, (DM domain)"/>
    <property type="match status" value="1"/>
</dbReference>
<feature type="compositionally biased region" description="Pro residues" evidence="7">
    <location>
        <begin position="311"/>
        <end position="322"/>
    </location>
</feature>
<proteinExistence type="inferred from homology"/>
<feature type="region of interest" description="Disordered" evidence="7">
    <location>
        <begin position="175"/>
        <end position="201"/>
    </location>
</feature>
<dbReference type="GO" id="GO:0007548">
    <property type="term" value="P:sex differentiation"/>
    <property type="evidence" value="ECO:0007669"/>
    <property type="project" value="TreeGrafter"/>
</dbReference>
<dbReference type="AlphaFoldDB" id="A0A5E4BDJ8"/>
<keyword evidence="10" id="KW-1185">Reference proteome</keyword>
<reference evidence="9" key="1">
    <citation type="submission" date="2019-04" db="EMBL/GenBank/DDBJ databases">
        <authorList>
            <person name="Alioto T."/>
            <person name="Alioto T."/>
        </authorList>
    </citation>
    <scope>NUCLEOTIDE SEQUENCE [LARGE SCALE GENOMIC DNA]</scope>
</reference>
<evidence type="ECO:0000256" key="4">
    <source>
        <dbReference type="ARBA" id="ARBA00023125"/>
    </source>
</evidence>
<comment type="caution">
    <text evidence="9">The sequence shown here is derived from an EMBL/GenBank/DDBJ whole genome shotgun (WGS) entry which is preliminary data.</text>
</comment>
<feature type="domain" description="DM" evidence="8">
    <location>
        <begin position="18"/>
        <end position="65"/>
    </location>
</feature>
<organism evidence="9 10">
    <name type="scientific">Marmota monax</name>
    <name type="common">Woodchuck</name>
    <dbReference type="NCBI Taxonomy" id="9995"/>
    <lineage>
        <taxon>Eukaryota</taxon>
        <taxon>Metazoa</taxon>
        <taxon>Chordata</taxon>
        <taxon>Craniata</taxon>
        <taxon>Vertebrata</taxon>
        <taxon>Euteleostomi</taxon>
        <taxon>Mammalia</taxon>
        <taxon>Eutheria</taxon>
        <taxon>Euarchontoglires</taxon>
        <taxon>Glires</taxon>
        <taxon>Rodentia</taxon>
        <taxon>Sciuromorpha</taxon>
        <taxon>Sciuridae</taxon>
        <taxon>Xerinae</taxon>
        <taxon>Marmotini</taxon>
        <taxon>Marmota</taxon>
    </lineage>
</organism>
<dbReference type="InterPro" id="IPR001275">
    <property type="entry name" value="DM_DNA-bd"/>
</dbReference>
<dbReference type="GO" id="GO:0005634">
    <property type="term" value="C:nucleus"/>
    <property type="evidence" value="ECO:0007669"/>
    <property type="project" value="UniProtKB-SubCell"/>
</dbReference>
<keyword evidence="3 6" id="KW-0862">Zinc</keyword>
<dbReference type="PANTHER" id="PTHR12322:SF66">
    <property type="entry name" value="DOUBLESEX- AND MAB-3-RELATED TRANSCRIPTION FACTOR B1"/>
    <property type="match status" value="1"/>
</dbReference>
<sequence length="357" mass="37682">MKADLAKLADKMLRTPKCSRCRNHGFLVPVKGHAGKCRWKQCTCEKCYLITERQKIMAAQKVLKKQAAEGEQEAALSPKGPQLASGAAEQEAALSPKGPQLASGAAAAAVGSGLRSLPPLAVSGGAGPGPEGHAATCFPERPPQGPSAFQPVLGGRGRGHVGLPSCAPPQLRAEAAGRACPGRPELRRPLRPLPSPPFADFGRPLSINSDCVVGAEYLEREPSKLYPGCSTMHSYLPFPLGYQDASLAPGIPPQRGFRHVSCSHYHGGGLVSEPMGDFQPSYYLPPPPPPPPPPPQLQFLPPGFLSALHFLPPPPPPPPPPTFSLTLLSDTDKESTDDQDAEVPCEPSQPSSQEQSD</sequence>
<comment type="subcellular location">
    <subcellularLocation>
        <location evidence="6">Nucleus</location>
    </subcellularLocation>
</comment>
<dbReference type="GO" id="GO:0000981">
    <property type="term" value="F:DNA-binding transcription factor activity, RNA polymerase II-specific"/>
    <property type="evidence" value="ECO:0007669"/>
    <property type="project" value="TreeGrafter"/>
</dbReference>
<feature type="compositionally biased region" description="Pro residues" evidence="7">
    <location>
        <begin position="283"/>
        <end position="296"/>
    </location>
</feature>
<evidence type="ECO:0000256" key="1">
    <source>
        <dbReference type="ARBA" id="ARBA00006834"/>
    </source>
</evidence>
<feature type="region of interest" description="Disordered" evidence="7">
    <location>
        <begin position="277"/>
        <end position="357"/>
    </location>
</feature>
<dbReference type="Gene3D" id="4.10.1040.10">
    <property type="entry name" value="DM DNA-binding domain"/>
    <property type="match status" value="1"/>
</dbReference>
<feature type="DNA-binding region" description="DM" evidence="6">
    <location>
        <begin position="18"/>
        <end position="65"/>
    </location>
</feature>
<evidence type="ECO:0000313" key="10">
    <source>
        <dbReference type="Proteomes" id="UP000335636"/>
    </source>
</evidence>
<accession>A0A5E4BDJ8</accession>
<dbReference type="PROSITE" id="PS40000">
    <property type="entry name" value="DM_1"/>
    <property type="match status" value="1"/>
</dbReference>
<dbReference type="PROSITE" id="PS50809">
    <property type="entry name" value="DM_2"/>
    <property type="match status" value="1"/>
</dbReference>
<evidence type="ECO:0000256" key="6">
    <source>
        <dbReference type="PROSITE-ProRule" id="PRU00070"/>
    </source>
</evidence>
<keyword evidence="4 6" id="KW-0238">DNA-binding</keyword>
<dbReference type="GO" id="GO:0007281">
    <property type="term" value="P:germ cell development"/>
    <property type="evidence" value="ECO:0007669"/>
    <property type="project" value="TreeGrafter"/>
</dbReference>
<dbReference type="SMART" id="SM00301">
    <property type="entry name" value="DM"/>
    <property type="match status" value="1"/>
</dbReference>
<feature type="region of interest" description="Disordered" evidence="7">
    <location>
        <begin position="121"/>
        <end position="155"/>
    </location>
</feature>
<dbReference type="PANTHER" id="PTHR12322">
    <property type="entry name" value="DOUBLESEX AND MAB-3 RELATED TRANSCRIPTION FACTOR DMRT"/>
    <property type="match status" value="1"/>
</dbReference>
<dbReference type="InterPro" id="IPR036407">
    <property type="entry name" value="DM_DNA-bd_sf"/>
</dbReference>
<dbReference type="Pfam" id="PF00751">
    <property type="entry name" value="DM"/>
    <property type="match status" value="1"/>
</dbReference>
<feature type="compositionally biased region" description="Low complexity" evidence="7">
    <location>
        <begin position="344"/>
        <end position="357"/>
    </location>
</feature>
<dbReference type="GO" id="GO:0000978">
    <property type="term" value="F:RNA polymerase II cis-regulatory region sequence-specific DNA binding"/>
    <property type="evidence" value="ECO:0007669"/>
    <property type="project" value="TreeGrafter"/>
</dbReference>